<evidence type="ECO:0000256" key="1">
    <source>
        <dbReference type="ARBA" id="ARBA00000798"/>
    </source>
</evidence>
<dbReference type="GO" id="GO:0009395">
    <property type="term" value="P:phospholipid catabolic process"/>
    <property type="evidence" value="ECO:0007669"/>
    <property type="project" value="TreeGrafter"/>
</dbReference>
<dbReference type="GeneID" id="20662878"/>
<dbReference type="InParanoid" id="G4YED8"/>
<name>G4YED8_PHYSP</name>
<dbReference type="EC" id="3.1.4.4" evidence="2"/>
<dbReference type="Gene3D" id="3.30.870.10">
    <property type="entry name" value="Endonuclease Chain A"/>
    <property type="match status" value="2"/>
</dbReference>
<organism evidence="8 9">
    <name type="scientific">Phytophthora sojae (strain P6497)</name>
    <name type="common">Soybean stem and root rot agent</name>
    <name type="synonym">Phytophthora megasperma f. sp. glycines</name>
    <dbReference type="NCBI Taxonomy" id="1094619"/>
    <lineage>
        <taxon>Eukaryota</taxon>
        <taxon>Sar</taxon>
        <taxon>Stramenopiles</taxon>
        <taxon>Oomycota</taxon>
        <taxon>Peronosporomycetes</taxon>
        <taxon>Peronosporales</taxon>
        <taxon>Peronosporaceae</taxon>
        <taxon>Phytophthora</taxon>
    </lineage>
</organism>
<dbReference type="Proteomes" id="UP000002640">
    <property type="component" value="Unassembled WGS sequence"/>
</dbReference>
<dbReference type="InterPro" id="IPR001736">
    <property type="entry name" value="PLipase_D/transphosphatidylase"/>
</dbReference>
<dbReference type="CDD" id="cd09104">
    <property type="entry name" value="PLDc_vPLD1_2_like_1"/>
    <property type="match status" value="1"/>
</dbReference>
<comment type="catalytic activity">
    <reaction evidence="1">
        <text>a 1,2-diacyl-sn-glycero-3-phosphocholine + H2O = a 1,2-diacyl-sn-glycero-3-phosphate + choline + H(+)</text>
        <dbReference type="Rhea" id="RHEA:14445"/>
        <dbReference type="ChEBI" id="CHEBI:15354"/>
        <dbReference type="ChEBI" id="CHEBI:15377"/>
        <dbReference type="ChEBI" id="CHEBI:15378"/>
        <dbReference type="ChEBI" id="CHEBI:57643"/>
        <dbReference type="ChEBI" id="CHEBI:58608"/>
        <dbReference type="EC" id="3.1.4.4"/>
    </reaction>
</comment>
<dbReference type="STRING" id="1094619.G4YED8"/>
<dbReference type="EMBL" id="JH159151">
    <property type="protein sequence ID" value="EGZ26845.1"/>
    <property type="molecule type" value="Genomic_DNA"/>
</dbReference>
<feature type="domain" description="PLD phosphodiesterase" evidence="7">
    <location>
        <begin position="181"/>
        <end position="211"/>
    </location>
</feature>
<keyword evidence="4" id="KW-0378">Hydrolase</keyword>
<dbReference type="PANTHER" id="PTHR18896">
    <property type="entry name" value="PHOSPHOLIPASE D"/>
    <property type="match status" value="1"/>
</dbReference>
<evidence type="ECO:0000256" key="2">
    <source>
        <dbReference type="ARBA" id="ARBA00012027"/>
    </source>
</evidence>
<keyword evidence="3" id="KW-0677">Repeat</keyword>
<keyword evidence="5" id="KW-0442">Lipid degradation</keyword>
<dbReference type="GO" id="GO:0005886">
    <property type="term" value="C:plasma membrane"/>
    <property type="evidence" value="ECO:0007669"/>
    <property type="project" value="TreeGrafter"/>
</dbReference>
<evidence type="ECO:0000256" key="6">
    <source>
        <dbReference type="ARBA" id="ARBA00023098"/>
    </source>
</evidence>
<dbReference type="OMA" id="FIVDPFH"/>
<protein>
    <recommendedName>
        <fullName evidence="2">phospholipase D</fullName>
        <ecNumber evidence="2">3.1.4.4</ecNumber>
    </recommendedName>
</protein>
<reference evidence="8 9" key="1">
    <citation type="journal article" date="2006" name="Science">
        <title>Phytophthora genome sequences uncover evolutionary origins and mechanisms of pathogenesis.</title>
        <authorList>
            <person name="Tyler B.M."/>
            <person name="Tripathy S."/>
            <person name="Zhang X."/>
            <person name="Dehal P."/>
            <person name="Jiang R.H."/>
            <person name="Aerts A."/>
            <person name="Arredondo F.D."/>
            <person name="Baxter L."/>
            <person name="Bensasson D."/>
            <person name="Beynon J.L."/>
            <person name="Chapman J."/>
            <person name="Damasceno C.M."/>
            <person name="Dorrance A.E."/>
            <person name="Dou D."/>
            <person name="Dickerman A.W."/>
            <person name="Dubchak I.L."/>
            <person name="Garbelotto M."/>
            <person name="Gijzen M."/>
            <person name="Gordon S.G."/>
            <person name="Govers F."/>
            <person name="Grunwald N.J."/>
            <person name="Huang W."/>
            <person name="Ivors K.L."/>
            <person name="Jones R.W."/>
            <person name="Kamoun S."/>
            <person name="Krampis K."/>
            <person name="Lamour K.H."/>
            <person name="Lee M.K."/>
            <person name="McDonald W.H."/>
            <person name="Medina M."/>
            <person name="Meijer H.J."/>
            <person name="Nordberg E.K."/>
            <person name="Maclean D.J."/>
            <person name="Ospina-Giraldo M.D."/>
            <person name="Morris P.F."/>
            <person name="Phuntumart V."/>
            <person name="Putnam N.H."/>
            <person name="Rash S."/>
            <person name="Rose J.K."/>
            <person name="Sakihama Y."/>
            <person name="Salamov A.A."/>
            <person name="Savidor A."/>
            <person name="Scheuring C.F."/>
            <person name="Smith B.M."/>
            <person name="Sobral B.W."/>
            <person name="Terry A."/>
            <person name="Torto-Alalibo T.A."/>
            <person name="Win J."/>
            <person name="Xu Z."/>
            <person name="Zhang H."/>
            <person name="Grigoriev I.V."/>
            <person name="Rokhsar D.S."/>
            <person name="Boore J.L."/>
        </authorList>
    </citation>
    <scope>NUCLEOTIDE SEQUENCE [LARGE SCALE GENOMIC DNA]</scope>
    <source>
        <strain evidence="8 9">P6497</strain>
    </source>
</reference>
<dbReference type="KEGG" id="psoj:PHYSODRAFT_553176"/>
<dbReference type="PROSITE" id="PS50035">
    <property type="entry name" value="PLD"/>
    <property type="match status" value="1"/>
</dbReference>
<proteinExistence type="predicted"/>
<evidence type="ECO:0000256" key="4">
    <source>
        <dbReference type="ARBA" id="ARBA00022801"/>
    </source>
</evidence>
<gene>
    <name evidence="8" type="ORF">PHYSODRAFT_553176</name>
</gene>
<accession>G4YED8</accession>
<evidence type="ECO:0000256" key="5">
    <source>
        <dbReference type="ARBA" id="ARBA00022963"/>
    </source>
</evidence>
<dbReference type="InterPro" id="IPR015679">
    <property type="entry name" value="PLipase_D_fam"/>
</dbReference>
<dbReference type="CDD" id="cd09105">
    <property type="entry name" value="PLDc_vPLD1_2_like_2"/>
    <property type="match status" value="1"/>
</dbReference>
<sequence length="547" mass="62598">MSTSPFDEISHGLSRAFEFIVDPFHLKKKPAKEATAPFDQPYLEPTRWFLTEEEMKTSRNGHERQGMHLYSKGNRVKLYVATAGYFSDVADDMMTVHQGDLVYLTGWGTCNVPFKPHEPDTKLCDLAEAAVKRGADWRMLVWSNLTERAQNHEVRDLINALPPPEQNGPARFVYDDRLPFPTSSHHQKSVIVRKGRDLVAYVGGVDLTNDRWDTLEHDQAELRERTGIKCLWNGWLDAHARIEGPATKDVACNFLDRWNSRDKPSQDLMDDLLDFENPEFSELPPIDESATPLDIPTDGTHAVQLCRTFSPDYDHYNFAPQGEQSIFHARIKAIRNAQNYIFIQDQYFILVPELLEAIMDMMPSIERLIVIMQRTVEAEYTGYAKYLYDMVNPIQEAYPDKFKLYSTKEARQLYIHSKLVIVDDVMTSDTEIGINIVDTELVQSPDNITVNKLARNFRIQKFMEATKLTYDELNAMTFLEACDALEAAAHDDGFSLIEPYGVEFKPQFNLVSDGLRQIVDPDVVPEDDPAKKIKNFMNNLGPKKAES</sequence>
<dbReference type="SMR" id="G4YED8"/>
<evidence type="ECO:0000256" key="3">
    <source>
        <dbReference type="ARBA" id="ARBA00022737"/>
    </source>
</evidence>
<keyword evidence="6" id="KW-0443">Lipid metabolism</keyword>
<dbReference type="GO" id="GO:0004630">
    <property type="term" value="F:phospholipase D activity"/>
    <property type="evidence" value="ECO:0007669"/>
    <property type="project" value="UniProtKB-EC"/>
</dbReference>
<evidence type="ECO:0000259" key="7">
    <source>
        <dbReference type="PROSITE" id="PS50035"/>
    </source>
</evidence>
<dbReference type="RefSeq" id="XP_009514120.1">
    <property type="nucleotide sequence ID" value="XM_009515825.1"/>
</dbReference>
<evidence type="ECO:0000313" key="9">
    <source>
        <dbReference type="Proteomes" id="UP000002640"/>
    </source>
</evidence>
<dbReference type="AlphaFoldDB" id="G4YED8"/>
<keyword evidence="9" id="KW-1185">Reference proteome</keyword>
<evidence type="ECO:0000313" key="8">
    <source>
        <dbReference type="EMBL" id="EGZ26845.1"/>
    </source>
</evidence>
<dbReference type="PANTHER" id="PTHR18896:SF76">
    <property type="entry name" value="PHOSPHOLIPASE"/>
    <property type="match status" value="1"/>
</dbReference>
<dbReference type="SUPFAM" id="SSF56024">
    <property type="entry name" value="Phospholipase D/nuclease"/>
    <property type="match status" value="2"/>
</dbReference>